<dbReference type="GeneID" id="9836442"/>
<evidence type="ECO:0000313" key="4">
    <source>
        <dbReference type="Proteomes" id="UP000009170"/>
    </source>
</evidence>
<dbReference type="OrthoDB" id="1922282at2759"/>
<feature type="region of interest" description="Disordered" evidence="1">
    <location>
        <begin position="172"/>
        <end position="195"/>
    </location>
</feature>
<feature type="compositionally biased region" description="Basic and acidic residues" evidence="1">
    <location>
        <begin position="172"/>
        <end position="181"/>
    </location>
</feature>
<feature type="region of interest" description="Disordered" evidence="1">
    <location>
        <begin position="215"/>
        <end position="234"/>
    </location>
</feature>
<dbReference type="OMA" id="HYSTIKA"/>
<dbReference type="CDD" id="cd06257">
    <property type="entry name" value="DnaJ"/>
    <property type="match status" value="1"/>
</dbReference>
<dbReference type="KEGG" id="ota:OT_ostta06g00640"/>
<reference evidence="4" key="1">
    <citation type="journal article" date="2006" name="Proc. Natl. Acad. Sci. U.S.A.">
        <title>Genome analysis of the smallest free-living eukaryote Ostreococcus tauri unveils many unique features.</title>
        <authorList>
            <person name="Derelle E."/>
            <person name="Ferraz C."/>
            <person name="Rombauts S."/>
            <person name="Rouze P."/>
            <person name="Worden A.Z."/>
            <person name="Robbens S."/>
            <person name="Partensky F."/>
            <person name="Degroeve S."/>
            <person name="Echeynie S."/>
            <person name="Cooke R."/>
            <person name="Saeys Y."/>
            <person name="Wuyts J."/>
            <person name="Jabbari K."/>
            <person name="Bowler C."/>
            <person name="Panaud O."/>
            <person name="Piegu B."/>
            <person name="Ball S.G."/>
            <person name="Ral J.-P."/>
            <person name="Bouget F.-Y."/>
            <person name="Piganeau G."/>
            <person name="De Baets B."/>
            <person name="Picard A."/>
            <person name="Delseny M."/>
            <person name="Demaille J."/>
            <person name="Van de Peer Y."/>
            <person name="Moreau H."/>
        </authorList>
    </citation>
    <scope>NUCLEOTIDE SEQUENCE [LARGE SCALE GENOMIC DNA]</scope>
    <source>
        <strain evidence="4">OTTH 0595 / CCAP 157/2 / RCC745</strain>
    </source>
</reference>
<dbReference type="RefSeq" id="XP_003079689.1">
    <property type="nucleotide sequence ID" value="XM_003079641.1"/>
</dbReference>
<name>Q017S7_OSTTA</name>
<evidence type="ECO:0000256" key="1">
    <source>
        <dbReference type="SAM" id="MobiDB-lite"/>
    </source>
</evidence>
<feature type="domain" description="J" evidence="2">
    <location>
        <begin position="52"/>
        <end position="109"/>
    </location>
</feature>
<dbReference type="Proteomes" id="UP000009170">
    <property type="component" value="Unassembled WGS sequence"/>
</dbReference>
<dbReference type="PROSITE" id="PS50076">
    <property type="entry name" value="DNAJ_2"/>
    <property type="match status" value="1"/>
</dbReference>
<organism evidence="3 4">
    <name type="scientific">Ostreococcus tauri</name>
    <name type="common">Marine green alga</name>
    <dbReference type="NCBI Taxonomy" id="70448"/>
    <lineage>
        <taxon>Eukaryota</taxon>
        <taxon>Viridiplantae</taxon>
        <taxon>Chlorophyta</taxon>
        <taxon>Mamiellophyceae</taxon>
        <taxon>Mamiellales</taxon>
        <taxon>Bathycoccaceae</taxon>
        <taxon>Ostreococcus</taxon>
    </lineage>
</organism>
<dbReference type="InterPro" id="IPR036869">
    <property type="entry name" value="J_dom_sf"/>
</dbReference>
<dbReference type="InParanoid" id="Q017S7"/>
<dbReference type="EMBL" id="CAID01000006">
    <property type="protein sequence ID" value="CAL53334.1"/>
    <property type="molecule type" value="Genomic_DNA"/>
</dbReference>
<sequence length="323" mass="35658">MRSALAGDFSLHRRALGRGRGRRDDASRAIHRRRRGVGGIKNEIRTRDAVERAAALLGVSERDAKDARTLKRAFRAAALKTHPDIAGTRSAEAFKATQAAYRTLRAAALETEGEIGAASALEEDDVAWVEHDWKWRSRMHGGDAETSRKKTDEERRAEAFARLEFVKASAEGRVREGEGGPKKRNKRVIKPISQQRVPTKEEIAAMESGATAVPIGKGQASRSSTSGAHDALSSQLDGLHRVSRMRRRESVGVTDEAEKYATHYSTIKAIEDSEEERFLRLAKLAQEWRSKQAKWRETGSTQKMSPRELLQAAVHGASLGACA</sequence>
<protein>
    <submittedName>
        <fullName evidence="3">DnaJ domain</fullName>
    </submittedName>
</protein>
<accession>Q017S7</accession>
<keyword evidence="4" id="KW-1185">Reference proteome</keyword>
<dbReference type="Pfam" id="PF00226">
    <property type="entry name" value="DnaJ"/>
    <property type="match status" value="1"/>
</dbReference>
<proteinExistence type="predicted"/>
<evidence type="ECO:0000313" key="3">
    <source>
        <dbReference type="EMBL" id="CAL53334.1"/>
    </source>
</evidence>
<dbReference type="SUPFAM" id="SSF46565">
    <property type="entry name" value="Chaperone J-domain"/>
    <property type="match status" value="1"/>
</dbReference>
<evidence type="ECO:0000259" key="2">
    <source>
        <dbReference type="PROSITE" id="PS50076"/>
    </source>
</evidence>
<feature type="compositionally biased region" description="Polar residues" evidence="1">
    <location>
        <begin position="220"/>
        <end position="234"/>
    </location>
</feature>
<reference evidence="3 4" key="2">
    <citation type="journal article" date="2014" name="BMC Genomics">
        <title>An improved genome of the model marine alga Ostreococcus tauri unfolds by assessing Illumina de novo assemblies.</title>
        <authorList>
            <person name="Blanc-Mathieu R."/>
            <person name="Verhelst B."/>
            <person name="Derelle E."/>
            <person name="Rombauts S."/>
            <person name="Bouget F.Y."/>
            <person name="Carre I."/>
            <person name="Chateau A."/>
            <person name="Eyre-Walker A."/>
            <person name="Grimsley N."/>
            <person name="Moreau H."/>
            <person name="Piegu B."/>
            <person name="Rivals E."/>
            <person name="Schackwitz W."/>
            <person name="Van de Peer Y."/>
            <person name="Piganeau G."/>
        </authorList>
    </citation>
    <scope>NUCLEOTIDE SEQUENCE [LARGE SCALE GENOMIC DNA]</scope>
    <source>
        <strain evidence="4">OTTH 0595 / CCAP 157/2 / RCC745</strain>
    </source>
</reference>
<dbReference type="InterPro" id="IPR001623">
    <property type="entry name" value="DnaJ_domain"/>
</dbReference>
<dbReference type="SMART" id="SM00271">
    <property type="entry name" value="DnaJ"/>
    <property type="match status" value="1"/>
</dbReference>
<dbReference type="Gene3D" id="1.10.287.110">
    <property type="entry name" value="DnaJ domain"/>
    <property type="match status" value="1"/>
</dbReference>
<comment type="caution">
    <text evidence="3">The sequence shown here is derived from an EMBL/GenBank/DDBJ whole genome shotgun (WGS) entry which is preliminary data.</text>
</comment>
<dbReference type="AlphaFoldDB" id="Q017S7"/>
<dbReference type="STRING" id="70448.Q017S7"/>
<gene>
    <name evidence="3" type="ORF">OT_ostta06g00640</name>
</gene>